<dbReference type="Proteomes" id="UP000620670">
    <property type="component" value="Unassembled WGS sequence"/>
</dbReference>
<evidence type="ECO:0000256" key="1">
    <source>
        <dbReference type="ARBA" id="ARBA00022553"/>
    </source>
</evidence>
<feature type="domain" description="Response regulatory" evidence="6">
    <location>
        <begin position="5"/>
        <end position="121"/>
    </location>
</feature>
<proteinExistence type="predicted"/>
<evidence type="ECO:0000259" key="5">
    <source>
        <dbReference type="PROSITE" id="PS50043"/>
    </source>
</evidence>
<evidence type="ECO:0000256" key="3">
    <source>
        <dbReference type="PROSITE-ProRule" id="PRU00169"/>
    </source>
</evidence>
<dbReference type="InterPro" id="IPR001789">
    <property type="entry name" value="Sig_transdc_resp-reg_receiver"/>
</dbReference>
<organism evidence="7 8">
    <name type="scientific">Microvirga splendida</name>
    <dbReference type="NCBI Taxonomy" id="2795727"/>
    <lineage>
        <taxon>Bacteria</taxon>
        <taxon>Pseudomonadati</taxon>
        <taxon>Pseudomonadota</taxon>
        <taxon>Alphaproteobacteria</taxon>
        <taxon>Hyphomicrobiales</taxon>
        <taxon>Methylobacteriaceae</taxon>
        <taxon>Microvirga</taxon>
    </lineage>
</organism>
<dbReference type="PROSITE" id="PS00622">
    <property type="entry name" value="HTH_LUXR_1"/>
    <property type="match status" value="1"/>
</dbReference>
<evidence type="ECO:0000256" key="2">
    <source>
        <dbReference type="ARBA" id="ARBA00023125"/>
    </source>
</evidence>
<feature type="modified residue" description="4-aspartylphosphate" evidence="3">
    <location>
        <position position="56"/>
    </location>
</feature>
<keyword evidence="8" id="KW-1185">Reference proteome</keyword>
<feature type="region of interest" description="Disordered" evidence="4">
    <location>
        <begin position="140"/>
        <end position="159"/>
    </location>
</feature>
<dbReference type="PROSITE" id="PS50043">
    <property type="entry name" value="HTH_LUXR_2"/>
    <property type="match status" value="1"/>
</dbReference>
<dbReference type="PANTHER" id="PTHR43214">
    <property type="entry name" value="TWO-COMPONENT RESPONSE REGULATOR"/>
    <property type="match status" value="1"/>
</dbReference>
<dbReference type="CDD" id="cd17535">
    <property type="entry name" value="REC_NarL-like"/>
    <property type="match status" value="1"/>
</dbReference>
<gene>
    <name evidence="7" type="ORF">JAO75_16440</name>
</gene>
<dbReference type="Pfam" id="PF00072">
    <property type="entry name" value="Response_reg"/>
    <property type="match status" value="1"/>
</dbReference>
<dbReference type="PRINTS" id="PR00038">
    <property type="entry name" value="HTHLUXR"/>
</dbReference>
<dbReference type="InterPro" id="IPR016032">
    <property type="entry name" value="Sig_transdc_resp-reg_C-effctor"/>
</dbReference>
<dbReference type="InterPro" id="IPR000792">
    <property type="entry name" value="Tscrpt_reg_LuxR_C"/>
</dbReference>
<accession>A0ABS0Y3X7</accession>
<dbReference type="EMBL" id="JAELXT010000019">
    <property type="protein sequence ID" value="MBJ6126992.1"/>
    <property type="molecule type" value="Genomic_DNA"/>
</dbReference>
<dbReference type="SMART" id="SM00448">
    <property type="entry name" value="REC"/>
    <property type="match status" value="1"/>
</dbReference>
<dbReference type="Pfam" id="PF00196">
    <property type="entry name" value="GerE"/>
    <property type="match status" value="1"/>
</dbReference>
<evidence type="ECO:0000256" key="4">
    <source>
        <dbReference type="SAM" id="MobiDB-lite"/>
    </source>
</evidence>
<comment type="caution">
    <text evidence="7">The sequence shown here is derived from an EMBL/GenBank/DDBJ whole genome shotgun (WGS) entry which is preliminary data.</text>
</comment>
<dbReference type="SMART" id="SM00421">
    <property type="entry name" value="HTH_LUXR"/>
    <property type="match status" value="1"/>
</dbReference>
<protein>
    <submittedName>
        <fullName evidence="7">Response regulator transcription factor</fullName>
    </submittedName>
</protein>
<reference evidence="8" key="1">
    <citation type="submission" date="2020-12" db="EMBL/GenBank/DDBJ databases">
        <title>Hymenobacter sp.</title>
        <authorList>
            <person name="Kim M.K."/>
        </authorList>
    </citation>
    <scope>NUCLEOTIDE SEQUENCE [LARGE SCALE GENOMIC DNA]</scope>
    <source>
        <strain evidence="8">BT325</strain>
    </source>
</reference>
<name>A0ABS0Y3X7_9HYPH</name>
<dbReference type="SUPFAM" id="SSF46894">
    <property type="entry name" value="C-terminal effector domain of the bipartite response regulators"/>
    <property type="match status" value="1"/>
</dbReference>
<dbReference type="SUPFAM" id="SSF52172">
    <property type="entry name" value="CheY-like"/>
    <property type="match status" value="1"/>
</dbReference>
<evidence type="ECO:0000259" key="6">
    <source>
        <dbReference type="PROSITE" id="PS50110"/>
    </source>
</evidence>
<sequence>MTQIRVTLADDHPVVLAGIKALLQEAPEITLIGEATTGSAALEMICDRQPDVAVIDISMPDLNGIDLASKVGTACPSVKLLALTVHEDRAYIQPLLKAGARGYLLKRSAAEDLVRAIRAIASGGTYLDPAIADRAISDAARGGRSGSTQLSNPESLSQREDEVLRLTAQGYSNKEIAARLDVSIKTVETYKTRAAEKLGLRTRADIVRYGASHGWLADLEGH</sequence>
<dbReference type="InterPro" id="IPR058245">
    <property type="entry name" value="NreC/VraR/RcsB-like_REC"/>
</dbReference>
<dbReference type="CDD" id="cd06170">
    <property type="entry name" value="LuxR_C_like"/>
    <property type="match status" value="1"/>
</dbReference>
<dbReference type="PROSITE" id="PS50110">
    <property type="entry name" value="RESPONSE_REGULATORY"/>
    <property type="match status" value="1"/>
</dbReference>
<dbReference type="PANTHER" id="PTHR43214:SF43">
    <property type="entry name" value="TWO-COMPONENT RESPONSE REGULATOR"/>
    <property type="match status" value="1"/>
</dbReference>
<dbReference type="InterPro" id="IPR039420">
    <property type="entry name" value="WalR-like"/>
</dbReference>
<dbReference type="InterPro" id="IPR011006">
    <property type="entry name" value="CheY-like_superfamily"/>
</dbReference>
<feature type="domain" description="HTH luxR-type" evidence="5">
    <location>
        <begin position="149"/>
        <end position="214"/>
    </location>
</feature>
<evidence type="ECO:0000313" key="7">
    <source>
        <dbReference type="EMBL" id="MBJ6126992.1"/>
    </source>
</evidence>
<keyword evidence="1 3" id="KW-0597">Phosphoprotein</keyword>
<keyword evidence="2" id="KW-0238">DNA-binding</keyword>
<evidence type="ECO:0000313" key="8">
    <source>
        <dbReference type="Proteomes" id="UP000620670"/>
    </source>
</evidence>
<dbReference type="RefSeq" id="WP_199050223.1">
    <property type="nucleotide sequence ID" value="NZ_JAELXT010000019.1"/>
</dbReference>
<dbReference type="Gene3D" id="3.40.50.2300">
    <property type="match status" value="1"/>
</dbReference>